<dbReference type="Proteomes" id="UP000789901">
    <property type="component" value="Unassembled WGS sequence"/>
</dbReference>
<gene>
    <name evidence="1" type="ORF">GMARGA_LOCUS1630</name>
</gene>
<evidence type="ECO:0000313" key="2">
    <source>
        <dbReference type="Proteomes" id="UP000789901"/>
    </source>
</evidence>
<organism evidence="1 2">
    <name type="scientific">Gigaspora margarita</name>
    <dbReference type="NCBI Taxonomy" id="4874"/>
    <lineage>
        <taxon>Eukaryota</taxon>
        <taxon>Fungi</taxon>
        <taxon>Fungi incertae sedis</taxon>
        <taxon>Mucoromycota</taxon>
        <taxon>Glomeromycotina</taxon>
        <taxon>Glomeromycetes</taxon>
        <taxon>Diversisporales</taxon>
        <taxon>Gigasporaceae</taxon>
        <taxon>Gigaspora</taxon>
    </lineage>
</organism>
<proteinExistence type="predicted"/>
<comment type="caution">
    <text evidence="1">The sequence shown here is derived from an EMBL/GenBank/DDBJ whole genome shotgun (WGS) entry which is preliminary data.</text>
</comment>
<reference evidence="1 2" key="1">
    <citation type="submission" date="2021-06" db="EMBL/GenBank/DDBJ databases">
        <authorList>
            <person name="Kallberg Y."/>
            <person name="Tangrot J."/>
            <person name="Rosling A."/>
        </authorList>
    </citation>
    <scope>NUCLEOTIDE SEQUENCE [LARGE SCALE GENOMIC DNA]</scope>
    <source>
        <strain evidence="1 2">120-4 pot B 10/14</strain>
    </source>
</reference>
<evidence type="ECO:0000313" key="1">
    <source>
        <dbReference type="EMBL" id="CAG8489075.1"/>
    </source>
</evidence>
<sequence length="165" mass="19512">ACDHYWNKNVNLNIPIAQIILPLRFYAWVLTKFGVNAKITKLCFEDILKARINIDKQLQQTPHVKIPTEMNPNVFNELCSVLRAYNESKNFYSPLHLNIISQCEATEILVPLFKCHLPKLFKESIDNDMLQEWEDVLHKLMHNNLSESTEKFKSYFYDFIHRKKA</sequence>
<keyword evidence="2" id="KW-1185">Reference proteome</keyword>
<name>A0ABM8VZW8_GIGMA</name>
<dbReference type="EMBL" id="CAJVQB010000438">
    <property type="protein sequence ID" value="CAG8489075.1"/>
    <property type="molecule type" value="Genomic_DNA"/>
</dbReference>
<accession>A0ABM8VZW8</accession>
<feature type="non-terminal residue" evidence="1">
    <location>
        <position position="1"/>
    </location>
</feature>
<protein>
    <submittedName>
        <fullName evidence="1">27230_t:CDS:1</fullName>
    </submittedName>
</protein>